<comment type="caution">
    <text evidence="2">The sequence shown here is derived from an EMBL/GenBank/DDBJ whole genome shotgun (WGS) entry which is preliminary data.</text>
</comment>
<dbReference type="EMBL" id="BSUZ01000001">
    <property type="protein sequence ID" value="GMA89194.1"/>
    <property type="molecule type" value="Genomic_DNA"/>
</dbReference>
<protein>
    <submittedName>
        <fullName evidence="2">Uncharacterized protein</fullName>
    </submittedName>
</protein>
<sequence length="215" mass="22929">MPQDAQDRAGARLRRAGTEIDPRAQWPSGMPRLGVEMSGRIDAEERAEPGRALARLSDLGWGSRLAALLGGDDAPVDDSLVEACVGVLRDWGWARRPVAVVQVPSRRRPQLVGSLAERLATIGRLRLLPPLDLVDGGPTGEAGGNSAFRLAGVWGRIVVGPLLADALRTVDGPVLLVDDLVDSRWTLTVAAREPAPGRRRRRAAAGARQRRVGAG</sequence>
<evidence type="ECO:0000313" key="2">
    <source>
        <dbReference type="EMBL" id="GMA89194.1"/>
    </source>
</evidence>
<accession>A0ABQ6JPX6</accession>
<feature type="compositionally biased region" description="Basic residues" evidence="1">
    <location>
        <begin position="197"/>
        <end position="215"/>
    </location>
</feature>
<name>A0ABQ6JPX6_9ACTN</name>
<evidence type="ECO:0000256" key="1">
    <source>
        <dbReference type="SAM" id="MobiDB-lite"/>
    </source>
</evidence>
<reference evidence="3" key="1">
    <citation type="journal article" date="2019" name="Int. J. Syst. Evol. Microbiol.">
        <title>The Global Catalogue of Microorganisms (GCM) 10K type strain sequencing project: providing services to taxonomists for standard genome sequencing and annotation.</title>
        <authorList>
            <consortium name="The Broad Institute Genomics Platform"/>
            <consortium name="The Broad Institute Genome Sequencing Center for Infectious Disease"/>
            <person name="Wu L."/>
            <person name="Ma J."/>
        </authorList>
    </citation>
    <scope>NUCLEOTIDE SEQUENCE [LARGE SCALE GENOMIC DNA]</scope>
    <source>
        <strain evidence="3">NBRC 108730</strain>
    </source>
</reference>
<evidence type="ECO:0000313" key="3">
    <source>
        <dbReference type="Proteomes" id="UP001157017"/>
    </source>
</evidence>
<dbReference type="Proteomes" id="UP001157017">
    <property type="component" value="Unassembled WGS sequence"/>
</dbReference>
<feature type="region of interest" description="Disordered" evidence="1">
    <location>
        <begin position="196"/>
        <end position="215"/>
    </location>
</feature>
<gene>
    <name evidence="2" type="ORF">GCM10025868_44440</name>
</gene>
<keyword evidence="3" id="KW-1185">Reference proteome</keyword>
<organism evidence="2 3">
    <name type="scientific">Angustibacter aerolatus</name>
    <dbReference type="NCBI Taxonomy" id="1162965"/>
    <lineage>
        <taxon>Bacteria</taxon>
        <taxon>Bacillati</taxon>
        <taxon>Actinomycetota</taxon>
        <taxon>Actinomycetes</taxon>
        <taxon>Kineosporiales</taxon>
        <taxon>Kineosporiaceae</taxon>
    </lineage>
</organism>
<proteinExistence type="predicted"/>